<dbReference type="PANTHER" id="PTHR33365">
    <property type="entry name" value="YALI0B05434P"/>
    <property type="match status" value="1"/>
</dbReference>
<evidence type="ECO:0000256" key="1">
    <source>
        <dbReference type="ARBA" id="ARBA00035112"/>
    </source>
</evidence>
<keyword evidence="2" id="KW-1133">Transmembrane helix</keyword>
<dbReference type="Proteomes" id="UP000490939">
    <property type="component" value="Unassembled WGS sequence"/>
</dbReference>
<dbReference type="Pfam" id="PF11807">
    <property type="entry name" value="UstYa"/>
    <property type="match status" value="1"/>
</dbReference>
<dbReference type="InterPro" id="IPR021765">
    <property type="entry name" value="UstYa-like"/>
</dbReference>
<comment type="caution">
    <text evidence="3">The sequence shown here is derived from an EMBL/GenBank/DDBJ whole genome shotgun (WGS) entry which is preliminary data.</text>
</comment>
<gene>
    <name evidence="3" type="ORF">EG327_001589</name>
</gene>
<protein>
    <submittedName>
        <fullName evidence="3">Uncharacterized protein</fullName>
    </submittedName>
</protein>
<organism evidence="3 4">
    <name type="scientific">Venturia inaequalis</name>
    <name type="common">Apple scab fungus</name>
    <dbReference type="NCBI Taxonomy" id="5025"/>
    <lineage>
        <taxon>Eukaryota</taxon>
        <taxon>Fungi</taxon>
        <taxon>Dikarya</taxon>
        <taxon>Ascomycota</taxon>
        <taxon>Pezizomycotina</taxon>
        <taxon>Dothideomycetes</taxon>
        <taxon>Pleosporomycetidae</taxon>
        <taxon>Venturiales</taxon>
        <taxon>Venturiaceae</taxon>
        <taxon>Venturia</taxon>
    </lineage>
</organism>
<evidence type="ECO:0000313" key="3">
    <source>
        <dbReference type="EMBL" id="KAE9990305.1"/>
    </source>
</evidence>
<reference evidence="3 4" key="1">
    <citation type="submission" date="2019-07" db="EMBL/GenBank/DDBJ databases">
        <title>Venturia inaequalis Genome Resource.</title>
        <authorList>
            <person name="Lichtner F.J."/>
        </authorList>
    </citation>
    <scope>NUCLEOTIDE SEQUENCE [LARGE SCALE GENOMIC DNA]</scope>
    <source>
        <strain evidence="3 4">DMI_063113</strain>
    </source>
</reference>
<keyword evidence="2" id="KW-0812">Transmembrane</keyword>
<keyword evidence="2" id="KW-0472">Membrane</keyword>
<comment type="similarity">
    <text evidence="1">Belongs to the ustYa family.</text>
</comment>
<dbReference type="PANTHER" id="PTHR33365:SF13">
    <property type="entry name" value="TAT PATHWAY SIGNAL SEQUENCE"/>
    <property type="match status" value="1"/>
</dbReference>
<dbReference type="GO" id="GO:0043386">
    <property type="term" value="P:mycotoxin biosynthetic process"/>
    <property type="evidence" value="ECO:0007669"/>
    <property type="project" value="InterPro"/>
</dbReference>
<feature type="transmembrane region" description="Helical" evidence="2">
    <location>
        <begin position="41"/>
        <end position="64"/>
    </location>
</feature>
<dbReference type="AlphaFoldDB" id="A0A8H3VK50"/>
<proteinExistence type="inferred from homology"/>
<sequence length="286" mass="33093">MRRSQEHEYTPVDLNEDEFRYEKPRNWFSKSTGTTERKRWALWKVILLIEVLNVIALATGIGAWRMGKKWKDYYHGKQTHSNHFTSTSTDTFAYQLIAVLRMPYHHNTTSTFTVNKTDLHLALNTEEANFYWLNITRDHRNGLISLPLSLTKPLSLQGSGLATAPGESVFQVDMFHQLHCLERIRSDLLSAKWLYQLNPNRTDQDPSSKHTLHCVDYLRQAVMCNGDLTLVSTGVDLEFDHSPPRKCRDFGAVGAWVKQRMWEYERWTHMITVGGPFANLANGNHT</sequence>
<keyword evidence="4" id="KW-1185">Reference proteome</keyword>
<name>A0A8H3VK50_VENIN</name>
<evidence type="ECO:0000256" key="2">
    <source>
        <dbReference type="SAM" id="Phobius"/>
    </source>
</evidence>
<accession>A0A8H3VK50</accession>
<evidence type="ECO:0000313" key="4">
    <source>
        <dbReference type="Proteomes" id="UP000490939"/>
    </source>
</evidence>
<dbReference type="EMBL" id="WNWR01000143">
    <property type="protein sequence ID" value="KAE9990305.1"/>
    <property type="molecule type" value="Genomic_DNA"/>
</dbReference>